<reference evidence="10" key="1">
    <citation type="journal article" date="2019" name="Int. J. Syst. Evol. Microbiol.">
        <title>The Global Catalogue of Microorganisms (GCM) 10K type strain sequencing project: providing services to taxonomists for standard genome sequencing and annotation.</title>
        <authorList>
            <consortium name="The Broad Institute Genomics Platform"/>
            <consortium name="The Broad Institute Genome Sequencing Center for Infectious Disease"/>
            <person name="Wu L."/>
            <person name="Ma J."/>
        </authorList>
    </citation>
    <scope>NUCLEOTIDE SEQUENCE [LARGE SCALE GENOMIC DNA]</scope>
    <source>
        <strain evidence="10">CGMCC 1.18575</strain>
    </source>
</reference>
<dbReference type="EMBL" id="JBHSMI010000067">
    <property type="protein sequence ID" value="MFC5407018.1"/>
    <property type="molecule type" value="Genomic_DNA"/>
</dbReference>
<keyword evidence="2 7" id="KW-0813">Transport</keyword>
<dbReference type="Pfam" id="PF00528">
    <property type="entry name" value="BPD_transp_1"/>
    <property type="match status" value="1"/>
</dbReference>
<dbReference type="SUPFAM" id="SSF161098">
    <property type="entry name" value="MetI-like"/>
    <property type="match status" value="1"/>
</dbReference>
<evidence type="ECO:0000256" key="4">
    <source>
        <dbReference type="ARBA" id="ARBA00022692"/>
    </source>
</evidence>
<evidence type="ECO:0000313" key="10">
    <source>
        <dbReference type="Proteomes" id="UP001596113"/>
    </source>
</evidence>
<dbReference type="RefSeq" id="WP_378139308.1">
    <property type="nucleotide sequence ID" value="NZ_JBHSMI010000067.1"/>
</dbReference>
<gene>
    <name evidence="9" type="ORF">ACFPOF_30190</name>
</gene>
<keyword evidence="10" id="KW-1185">Reference proteome</keyword>
<comment type="similarity">
    <text evidence="7">Belongs to the binding-protein-dependent transport system permease family.</text>
</comment>
<organism evidence="9 10">
    <name type="scientific">Cohnella soli</name>
    <dbReference type="NCBI Taxonomy" id="425005"/>
    <lineage>
        <taxon>Bacteria</taxon>
        <taxon>Bacillati</taxon>
        <taxon>Bacillota</taxon>
        <taxon>Bacilli</taxon>
        <taxon>Bacillales</taxon>
        <taxon>Paenibacillaceae</taxon>
        <taxon>Cohnella</taxon>
    </lineage>
</organism>
<dbReference type="PANTHER" id="PTHR43744">
    <property type="entry name" value="ABC TRANSPORTER PERMEASE PROTEIN MG189-RELATED-RELATED"/>
    <property type="match status" value="1"/>
</dbReference>
<evidence type="ECO:0000256" key="5">
    <source>
        <dbReference type="ARBA" id="ARBA00022989"/>
    </source>
</evidence>
<dbReference type="InterPro" id="IPR000515">
    <property type="entry name" value="MetI-like"/>
</dbReference>
<dbReference type="Proteomes" id="UP001596113">
    <property type="component" value="Unassembled WGS sequence"/>
</dbReference>
<protein>
    <submittedName>
        <fullName evidence="9">Carbohydrate ABC transporter permease</fullName>
    </submittedName>
</protein>
<evidence type="ECO:0000256" key="2">
    <source>
        <dbReference type="ARBA" id="ARBA00022448"/>
    </source>
</evidence>
<keyword evidence="3" id="KW-1003">Cell membrane</keyword>
<feature type="transmembrane region" description="Helical" evidence="7">
    <location>
        <begin position="108"/>
        <end position="129"/>
    </location>
</feature>
<evidence type="ECO:0000256" key="1">
    <source>
        <dbReference type="ARBA" id="ARBA00004651"/>
    </source>
</evidence>
<feature type="transmembrane region" description="Helical" evidence="7">
    <location>
        <begin position="141"/>
        <end position="164"/>
    </location>
</feature>
<feature type="transmembrane region" description="Helical" evidence="7">
    <location>
        <begin position="185"/>
        <end position="210"/>
    </location>
</feature>
<dbReference type="CDD" id="cd06261">
    <property type="entry name" value="TM_PBP2"/>
    <property type="match status" value="1"/>
</dbReference>
<dbReference type="Gene3D" id="1.10.3720.10">
    <property type="entry name" value="MetI-like"/>
    <property type="match status" value="1"/>
</dbReference>
<feature type="domain" description="ABC transmembrane type-1" evidence="8">
    <location>
        <begin position="73"/>
        <end position="265"/>
    </location>
</feature>
<accession>A0ABW0I2U6</accession>
<dbReference type="PROSITE" id="PS50928">
    <property type="entry name" value="ABC_TM1"/>
    <property type="match status" value="1"/>
</dbReference>
<evidence type="ECO:0000256" key="6">
    <source>
        <dbReference type="ARBA" id="ARBA00023136"/>
    </source>
</evidence>
<dbReference type="InterPro" id="IPR035906">
    <property type="entry name" value="MetI-like_sf"/>
</dbReference>
<evidence type="ECO:0000259" key="8">
    <source>
        <dbReference type="PROSITE" id="PS50928"/>
    </source>
</evidence>
<keyword evidence="4 7" id="KW-0812">Transmembrane</keyword>
<dbReference type="PANTHER" id="PTHR43744:SF8">
    <property type="entry name" value="SN-GLYCEROL-3-PHOSPHATE TRANSPORT SYSTEM PERMEASE PROTEIN UGPE"/>
    <property type="match status" value="1"/>
</dbReference>
<feature type="transmembrane region" description="Helical" evidence="7">
    <location>
        <begin position="12"/>
        <end position="34"/>
    </location>
</feature>
<feature type="transmembrane region" description="Helical" evidence="7">
    <location>
        <begin position="72"/>
        <end position="96"/>
    </location>
</feature>
<keyword evidence="5 7" id="KW-1133">Transmembrane helix</keyword>
<feature type="transmembrane region" description="Helical" evidence="7">
    <location>
        <begin position="246"/>
        <end position="265"/>
    </location>
</feature>
<proteinExistence type="inferred from homology"/>
<comment type="subcellular location">
    <subcellularLocation>
        <location evidence="1 7">Cell membrane</location>
        <topology evidence="1 7">Multi-pass membrane protein</topology>
    </subcellularLocation>
</comment>
<comment type="caution">
    <text evidence="9">The sequence shown here is derived from an EMBL/GenBank/DDBJ whole genome shotgun (WGS) entry which is preliminary data.</text>
</comment>
<evidence type="ECO:0000256" key="3">
    <source>
        <dbReference type="ARBA" id="ARBA00022475"/>
    </source>
</evidence>
<name>A0ABW0I2U6_9BACL</name>
<keyword evidence="6 7" id="KW-0472">Membrane</keyword>
<sequence>MERTKEKYTPALFSIEIVTVLIGLLFLAPFYFLVSNSFKSFREILIDAASWPKDFTLDNFKNAWEVIDFPKVALHSFMITVLSVFFIVLFSSMLAYRLVRRPTVFNRIVFIMLIASMIIPFQSIMLQMVKVAALLNLHNTLYGMIACYIGFGLPLAMFLFHGFIKSVPLEIEEAAVIDGCSPYGTYFRIVFPLIRPIAVTVIILNVLWVWNDYLMPVLIIGRNEELRTIPLAIQSFFGQYTKKWDLAMAALTLSIVPIVAFFLALQRHVVEGVAQGAIKG</sequence>
<evidence type="ECO:0000256" key="7">
    <source>
        <dbReference type="RuleBase" id="RU363032"/>
    </source>
</evidence>
<evidence type="ECO:0000313" key="9">
    <source>
        <dbReference type="EMBL" id="MFC5407018.1"/>
    </source>
</evidence>